<evidence type="ECO:0000313" key="6">
    <source>
        <dbReference type="Proteomes" id="UP001381174"/>
    </source>
</evidence>
<comment type="caution">
    <text evidence="5">The sequence shown here is derived from an EMBL/GenBank/DDBJ whole genome shotgun (WGS) entry which is preliminary data.</text>
</comment>
<keyword evidence="6" id="KW-1185">Reference proteome</keyword>
<dbReference type="InterPro" id="IPR005467">
    <property type="entry name" value="His_kinase_dom"/>
</dbReference>
<dbReference type="SUPFAM" id="SSF55874">
    <property type="entry name" value="ATPase domain of HSP90 chaperone/DNA topoisomerase II/histidine kinase"/>
    <property type="match status" value="1"/>
</dbReference>
<organism evidence="5 6">
    <name type="scientific">Fulvimonas yonginensis</name>
    <dbReference type="NCBI Taxonomy" id="1495200"/>
    <lineage>
        <taxon>Bacteria</taxon>
        <taxon>Pseudomonadati</taxon>
        <taxon>Pseudomonadota</taxon>
        <taxon>Gammaproteobacteria</taxon>
        <taxon>Lysobacterales</taxon>
        <taxon>Rhodanobacteraceae</taxon>
        <taxon>Fulvimonas</taxon>
    </lineage>
</organism>
<accession>A0ABU8JH09</accession>
<dbReference type="SMART" id="SM00387">
    <property type="entry name" value="HATPase_c"/>
    <property type="match status" value="1"/>
</dbReference>
<dbReference type="InterPro" id="IPR036097">
    <property type="entry name" value="HisK_dim/P_sf"/>
</dbReference>
<feature type="domain" description="Histidine kinase" evidence="4">
    <location>
        <begin position="17"/>
        <end position="233"/>
    </location>
</feature>
<dbReference type="InterPro" id="IPR003661">
    <property type="entry name" value="HisK_dim/P_dom"/>
</dbReference>
<dbReference type="CDD" id="cd00075">
    <property type="entry name" value="HATPase"/>
    <property type="match status" value="1"/>
</dbReference>
<dbReference type="EC" id="2.7.13.3" evidence="2"/>
<dbReference type="PRINTS" id="PR00344">
    <property type="entry name" value="BCTRLSENSOR"/>
</dbReference>
<evidence type="ECO:0000256" key="3">
    <source>
        <dbReference type="ARBA" id="ARBA00022553"/>
    </source>
</evidence>
<evidence type="ECO:0000259" key="4">
    <source>
        <dbReference type="PROSITE" id="PS50109"/>
    </source>
</evidence>
<sequence length="243" mass="27022">MHELRKAIAVRDDFIAIAAHELRNPMTPIAGQVELLLSRARREGASPALIAGLERLELAIAHYLRRATTLLEVSRLNAGHIRLQPSTFDMAELVELITRNYQVLAERAGSVLQCHAEPRVVGTWDRLSSEQVLDNLLSNAIRYGAGKPIRVELARVAEGIVLKVRDQGVGIPDHVQARIFERFERGGMDRTSGGFGVGLWLVRQLVEAQGGRIEVRSRPSRGSTFVVQLPRDITPYQRADISQ</sequence>
<dbReference type="PROSITE" id="PS50109">
    <property type="entry name" value="HIS_KIN"/>
    <property type="match status" value="1"/>
</dbReference>
<dbReference type="SMART" id="SM00388">
    <property type="entry name" value="HisKA"/>
    <property type="match status" value="1"/>
</dbReference>
<comment type="catalytic activity">
    <reaction evidence="1">
        <text>ATP + protein L-histidine = ADP + protein N-phospho-L-histidine.</text>
        <dbReference type="EC" id="2.7.13.3"/>
    </reaction>
</comment>
<protein>
    <recommendedName>
        <fullName evidence="2">histidine kinase</fullName>
        <ecNumber evidence="2">2.7.13.3</ecNumber>
    </recommendedName>
</protein>
<evidence type="ECO:0000256" key="2">
    <source>
        <dbReference type="ARBA" id="ARBA00012438"/>
    </source>
</evidence>
<gene>
    <name evidence="5" type="ORF">WAT24_15580</name>
</gene>
<dbReference type="Gene3D" id="1.10.287.130">
    <property type="match status" value="1"/>
</dbReference>
<dbReference type="InterPro" id="IPR003594">
    <property type="entry name" value="HATPase_dom"/>
</dbReference>
<dbReference type="Pfam" id="PF00512">
    <property type="entry name" value="HisKA"/>
    <property type="match status" value="1"/>
</dbReference>
<dbReference type="EMBL" id="JBBBNY010000016">
    <property type="protein sequence ID" value="MEI7038177.1"/>
    <property type="molecule type" value="Genomic_DNA"/>
</dbReference>
<dbReference type="Gene3D" id="3.30.565.10">
    <property type="entry name" value="Histidine kinase-like ATPase, C-terminal domain"/>
    <property type="match status" value="1"/>
</dbReference>
<proteinExistence type="predicted"/>
<dbReference type="Pfam" id="PF02518">
    <property type="entry name" value="HATPase_c"/>
    <property type="match status" value="1"/>
</dbReference>
<name>A0ABU8JH09_9GAMM</name>
<dbReference type="GO" id="GO:0016301">
    <property type="term" value="F:kinase activity"/>
    <property type="evidence" value="ECO:0007669"/>
    <property type="project" value="UniProtKB-KW"/>
</dbReference>
<reference evidence="5 6" key="1">
    <citation type="journal article" date="2014" name="Int. J. Syst. Evol. Microbiol.">
        <title>Fulvimonas yonginensis sp. nov., isolated from greenhouse soil, and emended description of the genus Fulvimonas.</title>
        <authorList>
            <person name="Ahn J.H."/>
            <person name="Kim S.J."/>
            <person name="Weon H.Y."/>
            <person name="Hong S.B."/>
            <person name="Seok S.J."/>
            <person name="Kwon S.W."/>
        </authorList>
    </citation>
    <scope>NUCLEOTIDE SEQUENCE [LARGE SCALE GENOMIC DNA]</scope>
    <source>
        <strain evidence="5 6">KACC 16952</strain>
    </source>
</reference>
<keyword evidence="3" id="KW-0597">Phosphoprotein</keyword>
<dbReference type="InterPro" id="IPR004358">
    <property type="entry name" value="Sig_transdc_His_kin-like_C"/>
</dbReference>
<dbReference type="InterPro" id="IPR036890">
    <property type="entry name" value="HATPase_C_sf"/>
</dbReference>
<dbReference type="CDD" id="cd00082">
    <property type="entry name" value="HisKA"/>
    <property type="match status" value="1"/>
</dbReference>
<dbReference type="SUPFAM" id="SSF47384">
    <property type="entry name" value="Homodimeric domain of signal transducing histidine kinase"/>
    <property type="match status" value="1"/>
</dbReference>
<dbReference type="PANTHER" id="PTHR43547:SF2">
    <property type="entry name" value="HYBRID SIGNAL TRANSDUCTION HISTIDINE KINASE C"/>
    <property type="match status" value="1"/>
</dbReference>
<keyword evidence="5" id="KW-0418">Kinase</keyword>
<dbReference type="PANTHER" id="PTHR43547">
    <property type="entry name" value="TWO-COMPONENT HISTIDINE KINASE"/>
    <property type="match status" value="1"/>
</dbReference>
<evidence type="ECO:0000313" key="5">
    <source>
        <dbReference type="EMBL" id="MEI7038177.1"/>
    </source>
</evidence>
<keyword evidence="5" id="KW-0808">Transferase</keyword>
<evidence type="ECO:0000256" key="1">
    <source>
        <dbReference type="ARBA" id="ARBA00000085"/>
    </source>
</evidence>
<dbReference type="Proteomes" id="UP001381174">
    <property type="component" value="Unassembled WGS sequence"/>
</dbReference>